<dbReference type="OrthoDB" id="3830051at2"/>
<dbReference type="RefSeq" id="WP_132177317.1">
    <property type="nucleotide sequence ID" value="NZ_SMKX01000227.1"/>
</dbReference>
<dbReference type="Proteomes" id="UP000295124">
    <property type="component" value="Unassembled WGS sequence"/>
</dbReference>
<organism evidence="1 2">
    <name type="scientific">Kribbella antibiotica</name>
    <dbReference type="NCBI Taxonomy" id="190195"/>
    <lineage>
        <taxon>Bacteria</taxon>
        <taxon>Bacillati</taxon>
        <taxon>Actinomycetota</taxon>
        <taxon>Actinomycetes</taxon>
        <taxon>Propionibacteriales</taxon>
        <taxon>Kribbellaceae</taxon>
        <taxon>Kribbella</taxon>
    </lineage>
</organism>
<proteinExistence type="predicted"/>
<accession>A0A4R4YIJ6</accession>
<evidence type="ECO:0000313" key="2">
    <source>
        <dbReference type="Proteomes" id="UP000295124"/>
    </source>
</evidence>
<dbReference type="EMBL" id="SMKX01000227">
    <property type="protein sequence ID" value="TDD44738.1"/>
    <property type="molecule type" value="Genomic_DNA"/>
</dbReference>
<evidence type="ECO:0000313" key="1">
    <source>
        <dbReference type="EMBL" id="TDD44738.1"/>
    </source>
</evidence>
<name>A0A4R4YIJ6_9ACTN</name>
<comment type="caution">
    <text evidence="1">The sequence shown here is derived from an EMBL/GenBank/DDBJ whole genome shotgun (WGS) entry which is preliminary data.</text>
</comment>
<dbReference type="AlphaFoldDB" id="A0A4R4YIJ6"/>
<sequence length="73" mass="8433">MPYANEQDRYDAIRADARTKLNPRRPDLAVLDGEALIRQLTEEALATYYDDQAAANYAWDYVERQIRLAVDEA</sequence>
<protein>
    <submittedName>
        <fullName evidence="1">Uncharacterized protein</fullName>
    </submittedName>
</protein>
<reference evidence="1 2" key="1">
    <citation type="submission" date="2019-03" db="EMBL/GenBank/DDBJ databases">
        <title>Draft genome sequences of novel Actinobacteria.</title>
        <authorList>
            <person name="Sahin N."/>
            <person name="Ay H."/>
            <person name="Saygin H."/>
        </authorList>
    </citation>
    <scope>NUCLEOTIDE SEQUENCE [LARGE SCALE GENOMIC DNA]</scope>
    <source>
        <strain evidence="1 2">JCM 13523</strain>
    </source>
</reference>
<gene>
    <name evidence="1" type="ORF">E1263_40135</name>
</gene>
<keyword evidence="2" id="KW-1185">Reference proteome</keyword>